<comment type="caution">
    <text evidence="1">The sequence shown here is derived from an EMBL/GenBank/DDBJ whole genome shotgun (WGS) entry which is preliminary data.</text>
</comment>
<dbReference type="STRING" id="1141098.A0A1Y2EG74"/>
<dbReference type="InParanoid" id="A0A1Y2EG74"/>
<evidence type="ECO:0000313" key="1">
    <source>
        <dbReference type="EMBL" id="ORY69795.1"/>
    </source>
</evidence>
<dbReference type="GeneID" id="63775575"/>
<dbReference type="RefSeq" id="XP_040719745.1">
    <property type="nucleotide sequence ID" value="XM_040859363.1"/>
</dbReference>
<reference evidence="1 2" key="1">
    <citation type="submission" date="2016-07" db="EMBL/GenBank/DDBJ databases">
        <title>Pervasive Adenine N6-methylation of Active Genes in Fungi.</title>
        <authorList>
            <consortium name="DOE Joint Genome Institute"/>
            <person name="Mondo S.J."/>
            <person name="Dannebaum R.O."/>
            <person name="Kuo R.C."/>
            <person name="Labutti K."/>
            <person name="Haridas S."/>
            <person name="Kuo A."/>
            <person name="Salamov A."/>
            <person name="Ahrendt S.R."/>
            <person name="Lipzen A."/>
            <person name="Sullivan W."/>
            <person name="Andreopoulos W.B."/>
            <person name="Clum A."/>
            <person name="Lindquist E."/>
            <person name="Daum C."/>
            <person name="Ramamoorthy G.K."/>
            <person name="Gryganskyi A."/>
            <person name="Culley D."/>
            <person name="Magnuson J.K."/>
            <person name="James T.Y."/>
            <person name="O'Malley M.A."/>
            <person name="Stajich J.E."/>
            <person name="Spatafora J.W."/>
            <person name="Visel A."/>
            <person name="Grigoriev I.V."/>
        </authorList>
    </citation>
    <scope>NUCLEOTIDE SEQUENCE [LARGE SCALE GENOMIC DNA]</scope>
    <source>
        <strain evidence="1 2">CBS 129021</strain>
    </source>
</reference>
<dbReference type="Proteomes" id="UP000193689">
    <property type="component" value="Unassembled WGS sequence"/>
</dbReference>
<dbReference type="EMBL" id="MCFJ01000002">
    <property type="protein sequence ID" value="ORY69795.1"/>
    <property type="molecule type" value="Genomic_DNA"/>
</dbReference>
<sequence length="156" mass="17557">MIYSSDINTSDIRIIMETPQLAQNALPPLPGLPRDVMAALQLRIHSPDGPIRTKGAGFSVSQAANIDLTDMLDQSSSVLFSTIPSEIRSYIFEYAFIPDDDFTKPYPVDRFYSRPGHRYHPKTNLALLQTCKRVFQEARVLPVACATHTFWLFKGP</sequence>
<name>A0A1Y2EG74_9PEZI</name>
<gene>
    <name evidence="1" type="ORF">BCR38DRAFT_420098</name>
</gene>
<dbReference type="OrthoDB" id="288942at2759"/>
<dbReference type="AlphaFoldDB" id="A0A1Y2EG74"/>
<proteinExistence type="predicted"/>
<keyword evidence="2" id="KW-1185">Reference proteome</keyword>
<accession>A0A1Y2EG74</accession>
<organism evidence="1 2">
    <name type="scientific">Pseudomassariella vexata</name>
    <dbReference type="NCBI Taxonomy" id="1141098"/>
    <lineage>
        <taxon>Eukaryota</taxon>
        <taxon>Fungi</taxon>
        <taxon>Dikarya</taxon>
        <taxon>Ascomycota</taxon>
        <taxon>Pezizomycotina</taxon>
        <taxon>Sordariomycetes</taxon>
        <taxon>Xylariomycetidae</taxon>
        <taxon>Amphisphaeriales</taxon>
        <taxon>Pseudomassariaceae</taxon>
        <taxon>Pseudomassariella</taxon>
    </lineage>
</organism>
<evidence type="ECO:0000313" key="2">
    <source>
        <dbReference type="Proteomes" id="UP000193689"/>
    </source>
</evidence>
<protein>
    <submittedName>
        <fullName evidence="1">Uncharacterized protein</fullName>
    </submittedName>
</protein>